<keyword evidence="4 9" id="KW-1133">Transmembrane helix</keyword>
<feature type="transmembrane region" description="Helical" evidence="9">
    <location>
        <begin position="62"/>
        <end position="84"/>
    </location>
</feature>
<reference evidence="10" key="2">
    <citation type="submission" date="2020-01" db="EMBL/GenBank/DDBJ databases">
        <authorList>
            <person name="Korhonen P.K.K."/>
            <person name="Guangxu M.G."/>
            <person name="Wang T.W."/>
            <person name="Stroehlein A.J.S."/>
            <person name="Young N.D."/>
            <person name="Ang C.-S.A."/>
            <person name="Fernando D.W.F."/>
            <person name="Lu H.L."/>
            <person name="Taylor S.T."/>
            <person name="Ehtesham M.E.M."/>
            <person name="Najaraj S.H.N."/>
            <person name="Harsha G.H.G."/>
            <person name="Madugundu A.M."/>
            <person name="Renuse S.R."/>
            <person name="Holt D.H."/>
            <person name="Pandey A.P."/>
            <person name="Papenfuss A.P."/>
            <person name="Gasser R.B.G."/>
            <person name="Fischer K.F."/>
        </authorList>
    </citation>
    <scope>NUCLEOTIDE SEQUENCE</scope>
    <source>
        <strain evidence="10">SSS_KF_BRIS2020</strain>
    </source>
</reference>
<keyword evidence="5 9" id="KW-0472">Membrane</keyword>
<feature type="transmembrane region" description="Helical" evidence="9">
    <location>
        <begin position="12"/>
        <end position="31"/>
    </location>
</feature>
<evidence type="ECO:0000256" key="4">
    <source>
        <dbReference type="ARBA" id="ARBA00022989"/>
    </source>
</evidence>
<dbReference type="GO" id="GO:0016020">
    <property type="term" value="C:membrane"/>
    <property type="evidence" value="ECO:0007669"/>
    <property type="project" value="UniProtKB-SubCell"/>
</dbReference>
<keyword evidence="3 9" id="KW-0812">Transmembrane</keyword>
<dbReference type="PANTHER" id="PTHR31885:SF6">
    <property type="entry name" value="GH04784P"/>
    <property type="match status" value="1"/>
</dbReference>
<evidence type="ECO:0000313" key="11">
    <source>
        <dbReference type="EnsemblMetazoa" id="KAF7494226.1"/>
    </source>
</evidence>
<evidence type="ECO:0000256" key="9">
    <source>
        <dbReference type="SAM" id="Phobius"/>
    </source>
</evidence>
<comment type="similarity">
    <text evidence="2">Belongs to the TMEM86 family.</text>
</comment>
<dbReference type="AlphaFoldDB" id="A0A834REL2"/>
<evidence type="ECO:0000256" key="5">
    <source>
        <dbReference type="ARBA" id="ARBA00023136"/>
    </source>
</evidence>
<keyword evidence="12" id="KW-1185">Reference proteome</keyword>
<protein>
    <recommendedName>
        <fullName evidence="6">lysoplasmalogenase</fullName>
        <ecNumber evidence="6">3.3.2.2</ecNumber>
    </recommendedName>
</protein>
<dbReference type="Pfam" id="PF07947">
    <property type="entry name" value="YhhN"/>
    <property type="match status" value="1"/>
</dbReference>
<evidence type="ECO:0000256" key="8">
    <source>
        <dbReference type="ARBA" id="ARBA00049560"/>
    </source>
</evidence>
<organism evidence="10">
    <name type="scientific">Sarcoptes scabiei</name>
    <name type="common">Itch mite</name>
    <name type="synonym">Acarus scabiei</name>
    <dbReference type="NCBI Taxonomy" id="52283"/>
    <lineage>
        <taxon>Eukaryota</taxon>
        <taxon>Metazoa</taxon>
        <taxon>Ecdysozoa</taxon>
        <taxon>Arthropoda</taxon>
        <taxon>Chelicerata</taxon>
        <taxon>Arachnida</taxon>
        <taxon>Acari</taxon>
        <taxon>Acariformes</taxon>
        <taxon>Sarcoptiformes</taxon>
        <taxon>Astigmata</taxon>
        <taxon>Psoroptidia</taxon>
        <taxon>Sarcoptoidea</taxon>
        <taxon>Sarcoptidae</taxon>
        <taxon>Sarcoptinae</taxon>
        <taxon>Sarcoptes</taxon>
    </lineage>
</organism>
<evidence type="ECO:0000313" key="10">
    <source>
        <dbReference type="EMBL" id="KAF7494226.1"/>
    </source>
</evidence>
<dbReference type="EMBL" id="WVUK01000053">
    <property type="protein sequence ID" value="KAF7494226.1"/>
    <property type="molecule type" value="Genomic_DNA"/>
</dbReference>
<dbReference type="GO" id="GO:0047408">
    <property type="term" value="F:alkenylglycerophosphocholine hydrolase activity"/>
    <property type="evidence" value="ECO:0007669"/>
    <property type="project" value="UniProtKB-EC"/>
</dbReference>
<accession>A0A834REL2</accession>
<feature type="transmembrane region" description="Helical" evidence="9">
    <location>
        <begin position="38"/>
        <end position="56"/>
    </location>
</feature>
<comment type="subcellular location">
    <subcellularLocation>
        <location evidence="1">Membrane</location>
        <topology evidence="1">Multi-pass membrane protein</topology>
    </subcellularLocation>
</comment>
<comment type="catalytic activity">
    <reaction evidence="7">
        <text>a 1-O-(1Z-alkenyl)-sn-glycero-3-phosphoethanolamine + H2O = a 2,3-saturated aldehyde + sn-glycero-3-phosphoethanolamine</text>
        <dbReference type="Rhea" id="RHEA:16905"/>
        <dbReference type="ChEBI" id="CHEBI:15377"/>
        <dbReference type="ChEBI" id="CHEBI:73359"/>
        <dbReference type="ChEBI" id="CHEBI:77288"/>
        <dbReference type="ChEBI" id="CHEBI:143890"/>
        <dbReference type="EC" id="3.3.2.2"/>
    </reaction>
</comment>
<dbReference type="InterPro" id="IPR012506">
    <property type="entry name" value="TMEM86B-like"/>
</dbReference>
<dbReference type="EC" id="3.3.2.2" evidence="6"/>
<sequence>MEIESDHYVLHGALWFGLAHLFLISAMGSNIMENSKMILIIGIVGVNCLINIKFLMEQSALIAMTITIYSFILLSMAFSSLVRSKTEKIGLAFFGSKNFIPYPKAAAISFVISDFILNLTTITRSVGPELLSVPMKCFLIHLTYYFSQYAFTKWILIRIE</sequence>
<evidence type="ECO:0000256" key="7">
    <source>
        <dbReference type="ARBA" id="ARBA00049458"/>
    </source>
</evidence>
<dbReference type="EnsemblMetazoa" id="SSS_4162s_mrna">
    <property type="protein sequence ID" value="KAF7494226.1"/>
    <property type="gene ID" value="SSS_4162"/>
</dbReference>
<evidence type="ECO:0000256" key="6">
    <source>
        <dbReference type="ARBA" id="ARBA00035673"/>
    </source>
</evidence>
<dbReference type="Proteomes" id="UP000070412">
    <property type="component" value="Unassembled WGS sequence"/>
</dbReference>
<dbReference type="PANTHER" id="PTHR31885">
    <property type="entry name" value="GH04784P"/>
    <property type="match status" value="1"/>
</dbReference>
<evidence type="ECO:0000256" key="3">
    <source>
        <dbReference type="ARBA" id="ARBA00022692"/>
    </source>
</evidence>
<proteinExistence type="inferred from homology"/>
<name>A0A834REL2_SARSC</name>
<evidence type="ECO:0000313" key="12">
    <source>
        <dbReference type="Proteomes" id="UP000070412"/>
    </source>
</evidence>
<reference evidence="11" key="3">
    <citation type="submission" date="2022-06" db="UniProtKB">
        <authorList>
            <consortium name="EnsemblMetazoa"/>
        </authorList>
    </citation>
    <scope>IDENTIFICATION</scope>
</reference>
<evidence type="ECO:0000256" key="2">
    <source>
        <dbReference type="ARBA" id="ARBA00007375"/>
    </source>
</evidence>
<evidence type="ECO:0000256" key="1">
    <source>
        <dbReference type="ARBA" id="ARBA00004141"/>
    </source>
</evidence>
<comment type="catalytic activity">
    <reaction evidence="8">
        <text>a 1-O-(1Z-alkenyl)-sn-glycero-3-phosphocholine + H2O = a 2,3-saturated aldehyde + sn-glycerol 3-phosphocholine</text>
        <dbReference type="Rhea" id="RHEA:22544"/>
        <dbReference type="ChEBI" id="CHEBI:15377"/>
        <dbReference type="ChEBI" id="CHEBI:16870"/>
        <dbReference type="ChEBI" id="CHEBI:73359"/>
        <dbReference type="ChEBI" id="CHEBI:77287"/>
        <dbReference type="EC" id="3.3.2.2"/>
    </reaction>
</comment>
<gene>
    <name evidence="10" type="ORF">SSS_4162</name>
</gene>
<reference evidence="12" key="1">
    <citation type="journal article" date="2020" name="PLoS Negl. Trop. Dis.">
        <title>High-quality nuclear genome for Sarcoptes scabiei-A critical resource for a neglected parasite.</title>
        <authorList>
            <person name="Korhonen P.K."/>
            <person name="Gasser R.B."/>
            <person name="Ma G."/>
            <person name="Wang T."/>
            <person name="Stroehlein A.J."/>
            <person name="Young N.D."/>
            <person name="Ang C.S."/>
            <person name="Fernando D.D."/>
            <person name="Lu H.C."/>
            <person name="Taylor S."/>
            <person name="Reynolds S.L."/>
            <person name="Mofiz E."/>
            <person name="Najaraj S.H."/>
            <person name="Gowda H."/>
            <person name="Madugundu A."/>
            <person name="Renuse S."/>
            <person name="Holt D."/>
            <person name="Pandey A."/>
            <person name="Papenfuss A.T."/>
            <person name="Fischer K."/>
        </authorList>
    </citation>
    <scope>NUCLEOTIDE SEQUENCE [LARGE SCALE GENOMIC DNA]</scope>
</reference>